<dbReference type="PANTHER" id="PTHR43685">
    <property type="entry name" value="GLYCOSYLTRANSFERASE"/>
    <property type="match status" value="1"/>
</dbReference>
<dbReference type="CDD" id="cd00761">
    <property type="entry name" value="Glyco_tranf_GTA_type"/>
    <property type="match status" value="1"/>
</dbReference>
<comment type="caution">
    <text evidence="2">The sequence shown here is derived from an EMBL/GenBank/DDBJ whole genome shotgun (WGS) entry which is preliminary data.</text>
</comment>
<feature type="domain" description="Glycosyltransferase 2-like" evidence="1">
    <location>
        <begin position="7"/>
        <end position="131"/>
    </location>
</feature>
<keyword evidence="2" id="KW-0808">Transferase</keyword>
<evidence type="ECO:0000313" key="3">
    <source>
        <dbReference type="Proteomes" id="UP001167796"/>
    </source>
</evidence>
<dbReference type="Pfam" id="PF00535">
    <property type="entry name" value="Glycos_transf_2"/>
    <property type="match status" value="1"/>
</dbReference>
<dbReference type="Gene3D" id="3.90.550.10">
    <property type="entry name" value="Spore Coat Polysaccharide Biosynthesis Protein SpsA, Chain A"/>
    <property type="match status" value="1"/>
</dbReference>
<gene>
    <name evidence="2" type="ORF">Q5H92_05980</name>
</gene>
<dbReference type="PANTHER" id="PTHR43685:SF2">
    <property type="entry name" value="GLYCOSYLTRANSFERASE 2-LIKE DOMAIN-CONTAINING PROTEIN"/>
    <property type="match status" value="1"/>
</dbReference>
<protein>
    <submittedName>
        <fullName evidence="2">Glycosyltransferase family 2 protein</fullName>
        <ecNumber evidence="2">2.4.-.-</ecNumber>
    </submittedName>
</protein>
<dbReference type="InterPro" id="IPR050834">
    <property type="entry name" value="Glycosyltransf_2"/>
</dbReference>
<keyword evidence="2" id="KW-0328">Glycosyltransferase</keyword>
<name>A0ABT9A900_9BACT</name>
<organism evidence="2 3">
    <name type="scientific">Hymenobacter mellowenesis</name>
    <dbReference type="NCBI Taxonomy" id="3063995"/>
    <lineage>
        <taxon>Bacteria</taxon>
        <taxon>Pseudomonadati</taxon>
        <taxon>Bacteroidota</taxon>
        <taxon>Cytophagia</taxon>
        <taxon>Cytophagales</taxon>
        <taxon>Hymenobacteraceae</taxon>
        <taxon>Hymenobacter</taxon>
    </lineage>
</organism>
<dbReference type="EMBL" id="JAUQSX010000002">
    <property type="protein sequence ID" value="MDO7845897.1"/>
    <property type="molecule type" value="Genomic_DNA"/>
</dbReference>
<dbReference type="EC" id="2.4.-.-" evidence="2"/>
<keyword evidence="3" id="KW-1185">Reference proteome</keyword>
<dbReference type="RefSeq" id="WP_305010584.1">
    <property type="nucleotide sequence ID" value="NZ_JAUQSX010000002.1"/>
</dbReference>
<dbReference type="SUPFAM" id="SSF53448">
    <property type="entry name" value="Nucleotide-diphospho-sugar transferases"/>
    <property type="match status" value="1"/>
</dbReference>
<evidence type="ECO:0000259" key="1">
    <source>
        <dbReference type="Pfam" id="PF00535"/>
    </source>
</evidence>
<accession>A0ABT9A900</accession>
<dbReference type="InterPro" id="IPR029044">
    <property type="entry name" value="Nucleotide-diphossugar_trans"/>
</dbReference>
<sequence length="320" mass="36272">MQPGLVSVIIPTYNRAHLVADAIRSVLAQDYAHKQIIVVDDGSTDETRRIVEGFAGVEYHHQSNQGQAAARNAGLRHCRGEYVASLDSDDIWDPAFLSEGIGQLLPERSIVFMNWRTSNGNKGLESFFRRAAVRRRYLTRALGSWWHLDAAQTRRMVLEICPAPSSALIIRRSAMPGGWNEQMRIADDWCLLLDIVLHRPTAAAFTMAPHWLKRVQGDNIYDGRSHTAIAQELSAHDEPLLLRRHQGQLSRSEIAIFQQQQAEHYVNYAYTSYKHSEKNAMLRHLLAAFRLAPFATGCCILREVADYVKHYYAKSYAQSA</sequence>
<dbReference type="Proteomes" id="UP001167796">
    <property type="component" value="Unassembled WGS sequence"/>
</dbReference>
<dbReference type="InterPro" id="IPR001173">
    <property type="entry name" value="Glyco_trans_2-like"/>
</dbReference>
<reference evidence="2" key="1">
    <citation type="submission" date="2023-07" db="EMBL/GenBank/DDBJ databases">
        <authorList>
            <person name="Kim M.K."/>
        </authorList>
    </citation>
    <scope>NUCLEOTIDE SEQUENCE</scope>
    <source>
        <strain evidence="2">M29</strain>
    </source>
</reference>
<dbReference type="GO" id="GO:0016757">
    <property type="term" value="F:glycosyltransferase activity"/>
    <property type="evidence" value="ECO:0007669"/>
    <property type="project" value="UniProtKB-KW"/>
</dbReference>
<evidence type="ECO:0000313" key="2">
    <source>
        <dbReference type="EMBL" id="MDO7845897.1"/>
    </source>
</evidence>
<proteinExistence type="predicted"/>